<organism evidence="2 3">
    <name type="scientific">Liparis tanakae</name>
    <name type="common">Tanaka's snailfish</name>
    <dbReference type="NCBI Taxonomy" id="230148"/>
    <lineage>
        <taxon>Eukaryota</taxon>
        <taxon>Metazoa</taxon>
        <taxon>Chordata</taxon>
        <taxon>Craniata</taxon>
        <taxon>Vertebrata</taxon>
        <taxon>Euteleostomi</taxon>
        <taxon>Actinopterygii</taxon>
        <taxon>Neopterygii</taxon>
        <taxon>Teleostei</taxon>
        <taxon>Neoteleostei</taxon>
        <taxon>Acanthomorphata</taxon>
        <taxon>Eupercaria</taxon>
        <taxon>Perciformes</taxon>
        <taxon>Cottioidei</taxon>
        <taxon>Cottales</taxon>
        <taxon>Liparidae</taxon>
        <taxon>Liparis</taxon>
    </lineage>
</organism>
<feature type="region of interest" description="Disordered" evidence="1">
    <location>
        <begin position="1"/>
        <end position="50"/>
    </location>
</feature>
<dbReference type="EMBL" id="SRLO01000897">
    <property type="protein sequence ID" value="TNN44544.1"/>
    <property type="molecule type" value="Genomic_DNA"/>
</dbReference>
<protein>
    <submittedName>
        <fullName evidence="2">Uncharacterized protein</fullName>
    </submittedName>
</protein>
<evidence type="ECO:0000256" key="1">
    <source>
        <dbReference type="SAM" id="MobiDB-lite"/>
    </source>
</evidence>
<gene>
    <name evidence="2" type="ORF">EYF80_045267</name>
</gene>
<accession>A0A4Z2FV44</accession>
<name>A0A4Z2FV44_9TELE</name>
<proteinExistence type="predicted"/>
<feature type="compositionally biased region" description="Low complexity" evidence="1">
    <location>
        <begin position="17"/>
        <end position="30"/>
    </location>
</feature>
<reference evidence="2 3" key="1">
    <citation type="submission" date="2019-03" db="EMBL/GenBank/DDBJ databases">
        <title>First draft genome of Liparis tanakae, snailfish: a comprehensive survey of snailfish specific genes.</title>
        <authorList>
            <person name="Kim W."/>
            <person name="Song I."/>
            <person name="Jeong J.-H."/>
            <person name="Kim D."/>
            <person name="Kim S."/>
            <person name="Ryu S."/>
            <person name="Song J.Y."/>
            <person name="Lee S.K."/>
        </authorList>
    </citation>
    <scope>NUCLEOTIDE SEQUENCE [LARGE SCALE GENOMIC DNA]</scope>
    <source>
        <tissue evidence="2">Muscle</tissue>
    </source>
</reference>
<comment type="caution">
    <text evidence="2">The sequence shown here is derived from an EMBL/GenBank/DDBJ whole genome shotgun (WGS) entry which is preliminary data.</text>
</comment>
<evidence type="ECO:0000313" key="2">
    <source>
        <dbReference type="EMBL" id="TNN44544.1"/>
    </source>
</evidence>
<dbReference type="AlphaFoldDB" id="A0A4Z2FV44"/>
<keyword evidence="3" id="KW-1185">Reference proteome</keyword>
<dbReference type="Proteomes" id="UP000314294">
    <property type="component" value="Unassembled WGS sequence"/>
</dbReference>
<feature type="compositionally biased region" description="Basic and acidic residues" evidence="1">
    <location>
        <begin position="1"/>
        <end position="15"/>
    </location>
</feature>
<evidence type="ECO:0000313" key="3">
    <source>
        <dbReference type="Proteomes" id="UP000314294"/>
    </source>
</evidence>
<sequence length="183" mass="19789">MSRESEGFTGEESRVLRVGSASRARGCRSSPLGSGKSPAGPPESVSPESLLQDCLLEGQPLAQVSPLEPVQVLQRQTGESTGTCAGTTETDRLVDTQTSLVLINNDDDDDDDDVSGCRADCTFMDQRSEEKCCRFLVPIGVLCRDSTTLLATRLSLNSTQPSVKSHLFIPDLLFLHLSWLSDQ</sequence>